<gene>
    <name evidence="6" type="ORF">BAY60_29825</name>
</gene>
<evidence type="ECO:0000256" key="4">
    <source>
        <dbReference type="ARBA" id="ARBA00022827"/>
    </source>
</evidence>
<dbReference type="RefSeq" id="WP_112284946.1">
    <property type="nucleotide sequence ID" value="NZ_MASW01000007.1"/>
</dbReference>
<dbReference type="InterPro" id="IPR036318">
    <property type="entry name" value="FAD-bd_PCMH-like_sf"/>
</dbReference>
<evidence type="ECO:0000313" key="6">
    <source>
        <dbReference type="EMBL" id="PXY19019.1"/>
    </source>
</evidence>
<protein>
    <submittedName>
        <fullName evidence="6">FAD-binding protein</fullName>
    </submittedName>
</protein>
<dbReference type="PROSITE" id="PS51387">
    <property type="entry name" value="FAD_PCMH"/>
    <property type="match status" value="1"/>
</dbReference>
<dbReference type="EMBL" id="MASW01000007">
    <property type="protein sequence ID" value="PXY19019.1"/>
    <property type="molecule type" value="Genomic_DNA"/>
</dbReference>
<dbReference type="OrthoDB" id="5169292at2"/>
<comment type="caution">
    <text evidence="6">The sequence shown here is derived from an EMBL/GenBank/DDBJ whole genome shotgun (WGS) entry which is preliminary data.</text>
</comment>
<dbReference type="PANTHER" id="PTHR42973:SF39">
    <property type="entry name" value="FAD-BINDING PCMH-TYPE DOMAIN-CONTAINING PROTEIN"/>
    <property type="match status" value="1"/>
</dbReference>
<dbReference type="GO" id="GO:0071949">
    <property type="term" value="F:FAD binding"/>
    <property type="evidence" value="ECO:0007669"/>
    <property type="project" value="InterPro"/>
</dbReference>
<keyword evidence="3" id="KW-0285">Flavoprotein</keyword>
<comment type="similarity">
    <text evidence="2">Belongs to the oxygen-dependent FAD-linked oxidoreductase family.</text>
</comment>
<dbReference type="Pfam" id="PF01565">
    <property type="entry name" value="FAD_binding_4"/>
    <property type="match status" value="1"/>
</dbReference>
<dbReference type="InterPro" id="IPR012951">
    <property type="entry name" value="BBE"/>
</dbReference>
<dbReference type="Pfam" id="PF08031">
    <property type="entry name" value="BBE"/>
    <property type="match status" value="1"/>
</dbReference>
<dbReference type="PROSITE" id="PS00862">
    <property type="entry name" value="OX2_COVAL_FAD"/>
    <property type="match status" value="1"/>
</dbReference>
<dbReference type="PANTHER" id="PTHR42973">
    <property type="entry name" value="BINDING OXIDOREDUCTASE, PUTATIVE (AFU_ORTHOLOGUE AFUA_1G17690)-RELATED"/>
    <property type="match status" value="1"/>
</dbReference>
<evidence type="ECO:0000256" key="2">
    <source>
        <dbReference type="ARBA" id="ARBA00005466"/>
    </source>
</evidence>
<dbReference type="InterPro" id="IPR016166">
    <property type="entry name" value="FAD-bd_PCMH"/>
</dbReference>
<keyword evidence="4" id="KW-0274">FAD</keyword>
<evidence type="ECO:0000256" key="5">
    <source>
        <dbReference type="ARBA" id="ARBA00023002"/>
    </source>
</evidence>
<name>A0A2V4AGN5_9PSEU</name>
<dbReference type="Gene3D" id="3.30.465.10">
    <property type="match status" value="1"/>
</dbReference>
<proteinExistence type="inferred from homology"/>
<evidence type="ECO:0000313" key="7">
    <source>
        <dbReference type="Proteomes" id="UP000249915"/>
    </source>
</evidence>
<keyword evidence="5" id="KW-0560">Oxidoreductase</keyword>
<dbReference type="Gene3D" id="3.30.43.10">
    <property type="entry name" value="Uridine Diphospho-n-acetylenolpyruvylglucosamine Reductase, domain 2"/>
    <property type="match status" value="1"/>
</dbReference>
<sequence length="465" mass="48882">MTTHTPAPFSAAPLRDQVAGPVLTPGDPGYDDELSGFQTGARHRPALVVGARAAGDVQAAVGHAAARGLPVAVQATGHGQSATAPEGSVLVTTHRMDTVRVDPDARTAWIGAGTRWQRVIAAAAPYGLAPLSGSAPHVGAVGYTLAGGLGPLARRYGYAADRVRRIEVVTADGLRRTVGARADDADLFWALRGGGGNFGVVTGLQIELVPVARLYGGGLLFSGEHTEQVLQAFRDWTATLPVELTSSLAMVPVPDLPSAPEPLRGRHIVSVRIAFAGRREDGERLMAPLRTAAPLLADTLRELPFTESGSLYNDPDEPHAYLGDNAFVRELDDDALRAIRELAGPGSPVPCVVDVRHLGGALACPPTGGNAVGHRDARYLVRVLSGLDGAVEAEAARAVHDRLLAALARLSPGRALGFVYGRPARASTGYDADTFARLRAVKARYDPRNLFRVNHNIAPGESFVE</sequence>
<dbReference type="InterPro" id="IPR016169">
    <property type="entry name" value="FAD-bd_PCMH_sub2"/>
</dbReference>
<reference evidence="6 7" key="1">
    <citation type="submission" date="2016-07" db="EMBL/GenBank/DDBJ databases">
        <title>Draft genome sequence of Prauserella muralis DSM 45305, isolated from a mould-covered wall in an indoor environment.</title>
        <authorList>
            <person name="Ruckert C."/>
            <person name="Albersmeier A."/>
            <person name="Jiang C.-L."/>
            <person name="Jiang Y."/>
            <person name="Kalinowski J."/>
            <person name="Schneider O."/>
            <person name="Winkler A."/>
            <person name="Zotchev S.B."/>
        </authorList>
    </citation>
    <scope>NUCLEOTIDE SEQUENCE [LARGE SCALE GENOMIC DNA]</scope>
    <source>
        <strain evidence="6 7">DSM 45305</strain>
    </source>
</reference>
<comment type="cofactor">
    <cofactor evidence="1">
        <name>FAD</name>
        <dbReference type="ChEBI" id="CHEBI:57692"/>
    </cofactor>
</comment>
<dbReference type="SUPFAM" id="SSF56176">
    <property type="entry name" value="FAD-binding/transporter-associated domain-like"/>
    <property type="match status" value="1"/>
</dbReference>
<dbReference type="InterPro" id="IPR016167">
    <property type="entry name" value="FAD-bd_PCMH_sub1"/>
</dbReference>
<dbReference type="Gene3D" id="3.40.462.20">
    <property type="match status" value="1"/>
</dbReference>
<dbReference type="InterPro" id="IPR050416">
    <property type="entry name" value="FAD-linked_Oxidoreductase"/>
</dbReference>
<organism evidence="6 7">
    <name type="scientific">Prauserella muralis</name>
    <dbReference type="NCBI Taxonomy" id="588067"/>
    <lineage>
        <taxon>Bacteria</taxon>
        <taxon>Bacillati</taxon>
        <taxon>Actinomycetota</taxon>
        <taxon>Actinomycetes</taxon>
        <taxon>Pseudonocardiales</taxon>
        <taxon>Pseudonocardiaceae</taxon>
        <taxon>Prauserella</taxon>
    </lineage>
</organism>
<evidence type="ECO:0000256" key="1">
    <source>
        <dbReference type="ARBA" id="ARBA00001974"/>
    </source>
</evidence>
<dbReference type="InterPro" id="IPR006093">
    <property type="entry name" value="Oxy_OxRdtase_FAD_BS"/>
</dbReference>
<evidence type="ECO:0000256" key="3">
    <source>
        <dbReference type="ARBA" id="ARBA00022630"/>
    </source>
</evidence>
<keyword evidence="7" id="KW-1185">Reference proteome</keyword>
<dbReference type="GO" id="GO:0016491">
    <property type="term" value="F:oxidoreductase activity"/>
    <property type="evidence" value="ECO:0007669"/>
    <property type="project" value="UniProtKB-KW"/>
</dbReference>
<dbReference type="InterPro" id="IPR006094">
    <property type="entry name" value="Oxid_FAD_bind_N"/>
</dbReference>
<accession>A0A2V4AGN5</accession>
<dbReference type="AlphaFoldDB" id="A0A2V4AGN5"/>
<dbReference type="Proteomes" id="UP000249915">
    <property type="component" value="Unassembled WGS sequence"/>
</dbReference>